<feature type="region of interest" description="Disordered" evidence="1">
    <location>
        <begin position="121"/>
        <end position="143"/>
    </location>
</feature>
<sequence length="159" mass="16964">MIPSRKRMCRDGIISCVSTAVSVSGHCPNNIPMSAEWLASIVTPNVANNMATSKSPAHNSEAAVAPLIIPKPQATVPPNSTCSVNIFRMILNEGQRTKPIQPIIDLEADVPILSEQMVTEGPVAKKRKEMKEDGEVSDDSESTSIICLSDDFSSVDASG</sequence>
<organism evidence="2 3">
    <name type="scientific">Trichostrongylus colubriformis</name>
    <name type="common">Black scour worm</name>
    <dbReference type="NCBI Taxonomy" id="6319"/>
    <lineage>
        <taxon>Eukaryota</taxon>
        <taxon>Metazoa</taxon>
        <taxon>Ecdysozoa</taxon>
        <taxon>Nematoda</taxon>
        <taxon>Chromadorea</taxon>
        <taxon>Rhabditida</taxon>
        <taxon>Rhabditina</taxon>
        <taxon>Rhabditomorpha</taxon>
        <taxon>Strongyloidea</taxon>
        <taxon>Trichostrongylidae</taxon>
        <taxon>Trichostrongylus</taxon>
    </lineage>
</organism>
<evidence type="ECO:0000313" key="3">
    <source>
        <dbReference type="Proteomes" id="UP001331761"/>
    </source>
</evidence>
<dbReference type="EMBL" id="WIXE01005674">
    <property type="protein sequence ID" value="KAK5981985.1"/>
    <property type="molecule type" value="Genomic_DNA"/>
</dbReference>
<dbReference type="Proteomes" id="UP001331761">
    <property type="component" value="Unassembled WGS sequence"/>
</dbReference>
<name>A0AAN8G2E7_TRICO</name>
<evidence type="ECO:0000313" key="2">
    <source>
        <dbReference type="EMBL" id="KAK5981985.1"/>
    </source>
</evidence>
<reference evidence="2 3" key="1">
    <citation type="submission" date="2019-10" db="EMBL/GenBank/DDBJ databases">
        <title>Assembly and Annotation for the nematode Trichostrongylus colubriformis.</title>
        <authorList>
            <person name="Martin J."/>
        </authorList>
    </citation>
    <scope>NUCLEOTIDE SEQUENCE [LARGE SCALE GENOMIC DNA]</scope>
    <source>
        <strain evidence="2">G859</strain>
        <tissue evidence="2">Whole worm</tissue>
    </source>
</reference>
<dbReference type="AlphaFoldDB" id="A0AAN8G2E7"/>
<comment type="caution">
    <text evidence="2">The sequence shown here is derived from an EMBL/GenBank/DDBJ whole genome shotgun (WGS) entry which is preliminary data.</text>
</comment>
<protein>
    <submittedName>
        <fullName evidence="2">Uncharacterized protein</fullName>
    </submittedName>
</protein>
<proteinExistence type="predicted"/>
<gene>
    <name evidence="2" type="ORF">GCK32_006236</name>
</gene>
<accession>A0AAN8G2E7</accession>
<keyword evidence="3" id="KW-1185">Reference proteome</keyword>
<evidence type="ECO:0000256" key="1">
    <source>
        <dbReference type="SAM" id="MobiDB-lite"/>
    </source>
</evidence>